<dbReference type="UniPathway" id="UPA00333">
    <property type="reaction ID" value="UER00454"/>
</dbReference>
<evidence type="ECO:0000256" key="8">
    <source>
        <dbReference type="ARBA" id="ARBA00060547"/>
    </source>
</evidence>
<keyword evidence="11" id="KW-1185">Reference proteome</keyword>
<feature type="binding site" evidence="9">
    <location>
        <position position="52"/>
    </location>
    <ligand>
        <name>Zn(2+)</name>
        <dbReference type="ChEBI" id="CHEBI:29105"/>
        <label>1</label>
    </ligand>
</feature>
<evidence type="ECO:0000256" key="7">
    <source>
        <dbReference type="ARBA" id="ARBA00048496"/>
    </source>
</evidence>
<feature type="binding site" evidence="9">
    <location>
        <position position="54"/>
    </location>
    <ligand>
        <name>Zn(2+)</name>
        <dbReference type="ChEBI" id="CHEBI:29105"/>
        <label>1</label>
    </ligand>
</feature>
<evidence type="ECO:0000256" key="9">
    <source>
        <dbReference type="HAMAP-Rule" id="MF_01969"/>
    </source>
</evidence>
<comment type="similarity">
    <text evidence="9">Belongs to the Cyclase 1 superfamily. KynB family.</text>
</comment>
<dbReference type="Gene3D" id="3.50.30.50">
    <property type="entry name" value="Putative cyclase"/>
    <property type="match status" value="1"/>
</dbReference>
<feature type="binding site" evidence="9">
    <location>
        <position position="172"/>
    </location>
    <ligand>
        <name>Zn(2+)</name>
        <dbReference type="ChEBI" id="CHEBI:29105"/>
        <label>2</label>
    </ligand>
</feature>
<feature type="active site" description="Proton donor/acceptor" evidence="9">
    <location>
        <position position="58"/>
    </location>
</feature>
<comment type="caution">
    <text evidence="10">The sequence shown here is derived from an EMBL/GenBank/DDBJ whole genome shotgun (WGS) entry which is preliminary data.</text>
</comment>
<dbReference type="FunFam" id="3.50.30.50:FF:000001">
    <property type="entry name" value="Kynurenine formamidase"/>
    <property type="match status" value="1"/>
</dbReference>
<dbReference type="GO" id="GO:0004328">
    <property type="term" value="F:formamidase activity"/>
    <property type="evidence" value="ECO:0007669"/>
    <property type="project" value="InterPro"/>
</dbReference>
<dbReference type="EC" id="3.5.1.9" evidence="9"/>
<dbReference type="EMBL" id="FCNW02000001">
    <property type="protein sequence ID" value="SAL11411.1"/>
    <property type="molecule type" value="Genomic_DNA"/>
</dbReference>
<dbReference type="Pfam" id="PF04199">
    <property type="entry name" value="Cyclase"/>
    <property type="match status" value="1"/>
</dbReference>
<feature type="binding site" evidence="9">
    <location>
        <position position="48"/>
    </location>
    <ligand>
        <name>Zn(2+)</name>
        <dbReference type="ChEBI" id="CHEBI:29105"/>
        <label>1</label>
    </ligand>
</feature>
<dbReference type="AlphaFoldDB" id="A0A158EV26"/>
<dbReference type="InterPro" id="IPR037175">
    <property type="entry name" value="KFase_sf"/>
</dbReference>
<accession>A0A158EV26</accession>
<dbReference type="PANTHER" id="PTHR31118:SF32">
    <property type="entry name" value="KYNURENINE FORMAMIDASE"/>
    <property type="match status" value="1"/>
</dbReference>
<evidence type="ECO:0000256" key="3">
    <source>
        <dbReference type="ARBA" id="ARBA00022723"/>
    </source>
</evidence>
<dbReference type="RefSeq" id="WP_087665398.1">
    <property type="nucleotide sequence ID" value="NZ_FCNW02000001.1"/>
</dbReference>
<comment type="subunit">
    <text evidence="2 9">Homodimer.</text>
</comment>
<keyword evidence="3 9" id="KW-0479">Metal-binding</keyword>
<keyword evidence="4 9" id="KW-0378">Hydrolase</keyword>
<comment type="function">
    <text evidence="1 9">Catalyzes the hydrolysis of N-formyl-L-kynurenine to L-kynurenine, the second step in the kynurenine pathway of tryptophan degradation.</text>
</comment>
<protein>
    <recommendedName>
        <fullName evidence="9">Kynurenine formamidase</fullName>
        <shortName evidence="9">KFA</shortName>
        <shortName evidence="9">KFase</shortName>
        <ecNumber evidence="9">3.5.1.9</ecNumber>
    </recommendedName>
    <alternativeName>
        <fullName evidence="9">Arylformamidase</fullName>
    </alternativeName>
    <alternativeName>
        <fullName evidence="9">N-formylkynurenine formamidase</fullName>
        <shortName evidence="9">FKF</shortName>
    </alternativeName>
</protein>
<evidence type="ECO:0000256" key="2">
    <source>
        <dbReference type="ARBA" id="ARBA00011738"/>
    </source>
</evidence>
<keyword evidence="6 9" id="KW-0823">Tryptophan catabolism</keyword>
<name>A0A158EV26_9BURK</name>
<evidence type="ECO:0000313" key="11">
    <source>
        <dbReference type="Proteomes" id="UP000054977"/>
    </source>
</evidence>
<reference evidence="10" key="1">
    <citation type="submission" date="2016-01" db="EMBL/GenBank/DDBJ databases">
        <authorList>
            <person name="Peeters C."/>
        </authorList>
    </citation>
    <scope>NUCLEOTIDE SEQUENCE [LARGE SCALE GENOMIC DNA]</scope>
    <source>
        <strain evidence="10">LMG 22934</strain>
    </source>
</reference>
<feature type="binding site" evidence="9">
    <location>
        <position position="172"/>
    </location>
    <ligand>
        <name>Zn(2+)</name>
        <dbReference type="ChEBI" id="CHEBI:29105"/>
        <label>1</label>
    </ligand>
</feature>
<dbReference type="NCBIfam" id="TIGR03035">
    <property type="entry name" value="trp_arylform"/>
    <property type="match status" value="1"/>
</dbReference>
<dbReference type="OrthoDB" id="9796085at2"/>
<keyword evidence="5 9" id="KW-0862">Zinc</keyword>
<evidence type="ECO:0000256" key="5">
    <source>
        <dbReference type="ARBA" id="ARBA00022833"/>
    </source>
</evidence>
<feature type="binding site" evidence="9">
    <location>
        <position position="160"/>
    </location>
    <ligand>
        <name>Zn(2+)</name>
        <dbReference type="ChEBI" id="CHEBI:29105"/>
        <label>2</label>
    </ligand>
</feature>
<comment type="cofactor">
    <cofactor evidence="9">
        <name>Zn(2+)</name>
        <dbReference type="ChEBI" id="CHEBI:29105"/>
    </cofactor>
    <text evidence="9">Binds 2 zinc ions per subunit.</text>
</comment>
<dbReference type="GO" id="GO:0004061">
    <property type="term" value="F:arylformamidase activity"/>
    <property type="evidence" value="ECO:0007669"/>
    <property type="project" value="UniProtKB-UniRule"/>
</dbReference>
<dbReference type="SUPFAM" id="SSF102198">
    <property type="entry name" value="Putative cyclase"/>
    <property type="match status" value="1"/>
</dbReference>
<dbReference type="PANTHER" id="PTHR31118">
    <property type="entry name" value="CYCLASE-LIKE PROTEIN 2"/>
    <property type="match status" value="1"/>
</dbReference>
<dbReference type="InterPro" id="IPR007325">
    <property type="entry name" value="KFase/CYL"/>
</dbReference>
<dbReference type="STRING" id="326474.AWB65_00248"/>
<dbReference type="GO" id="GO:0019441">
    <property type="term" value="P:L-tryptophan catabolic process to kynurenine"/>
    <property type="evidence" value="ECO:0007669"/>
    <property type="project" value="UniProtKB-UniRule"/>
</dbReference>
<feature type="binding site" evidence="9">
    <location>
        <position position="54"/>
    </location>
    <ligand>
        <name>Zn(2+)</name>
        <dbReference type="ChEBI" id="CHEBI:29105"/>
        <label>2</label>
    </ligand>
</feature>
<evidence type="ECO:0000256" key="4">
    <source>
        <dbReference type="ARBA" id="ARBA00022801"/>
    </source>
</evidence>
<comment type="pathway">
    <text evidence="8 9">Amino-acid degradation; L-tryptophan degradation via kynurenine pathway; L-kynurenine from L-tryptophan: step 2/2.</text>
</comment>
<sequence length="209" mass="22607">MTPLWDISPPIRPETPVWPGDTPVDIERVWRMEAGSPVNVARLTLSPHTGAHADAPLHYDADGAPIGEVALDTYIGRCRVIHCIGTKPVVTPEQIADFLADAPPRVLLRTYAQAPLDAWDPDFCAVAPETVDLLAASGVRLIGIDTPSLDPQESKTMAAHRRIRAHRMAILEGLVLDAIAPGEYELIALPLKFATLDASPVRAVLRPLS</sequence>
<proteinExistence type="inferred from homology"/>
<dbReference type="GO" id="GO:0008270">
    <property type="term" value="F:zinc ion binding"/>
    <property type="evidence" value="ECO:0007669"/>
    <property type="project" value="UniProtKB-UniRule"/>
</dbReference>
<comment type="catalytic activity">
    <reaction evidence="7 9">
        <text>N-formyl-L-kynurenine + H2O = L-kynurenine + formate + H(+)</text>
        <dbReference type="Rhea" id="RHEA:13009"/>
        <dbReference type="ChEBI" id="CHEBI:15377"/>
        <dbReference type="ChEBI" id="CHEBI:15378"/>
        <dbReference type="ChEBI" id="CHEBI:15740"/>
        <dbReference type="ChEBI" id="CHEBI:57959"/>
        <dbReference type="ChEBI" id="CHEBI:58629"/>
        <dbReference type="EC" id="3.5.1.9"/>
    </reaction>
</comment>
<dbReference type="Proteomes" id="UP000054977">
    <property type="component" value="Unassembled WGS sequence"/>
</dbReference>
<evidence type="ECO:0000256" key="6">
    <source>
        <dbReference type="ARBA" id="ARBA00023079"/>
    </source>
</evidence>
<feature type="binding site" evidence="9">
    <location>
        <position position="18"/>
    </location>
    <ligand>
        <name>substrate</name>
    </ligand>
</feature>
<dbReference type="HAMAP" id="MF_01969">
    <property type="entry name" value="KynB"/>
    <property type="match status" value="1"/>
</dbReference>
<organism evidence="10 11">
    <name type="scientific">Caballeronia humi</name>
    <dbReference type="NCBI Taxonomy" id="326474"/>
    <lineage>
        <taxon>Bacteria</taxon>
        <taxon>Pseudomonadati</taxon>
        <taxon>Pseudomonadota</taxon>
        <taxon>Betaproteobacteria</taxon>
        <taxon>Burkholderiales</taxon>
        <taxon>Burkholderiaceae</taxon>
        <taxon>Caballeronia</taxon>
    </lineage>
</organism>
<dbReference type="InterPro" id="IPR017484">
    <property type="entry name" value="Kynurenine_formamidase_bac"/>
</dbReference>
<evidence type="ECO:0000256" key="1">
    <source>
        <dbReference type="ARBA" id="ARBA00002204"/>
    </source>
</evidence>
<gene>
    <name evidence="9" type="primary">kynB</name>
    <name evidence="10" type="ORF">AWB65_00248</name>
</gene>
<evidence type="ECO:0000313" key="10">
    <source>
        <dbReference type="EMBL" id="SAL11411.1"/>
    </source>
</evidence>